<keyword evidence="1 6" id="KW-0819">tRNA processing</keyword>
<evidence type="ECO:0000256" key="4">
    <source>
        <dbReference type="ARBA" id="ARBA00022833"/>
    </source>
</evidence>
<feature type="compositionally biased region" description="Low complexity" evidence="7">
    <location>
        <begin position="1"/>
        <end position="21"/>
    </location>
</feature>
<feature type="binding site" evidence="6">
    <location>
        <position position="91"/>
    </location>
    <ligand>
        <name>Zn(2+)</name>
        <dbReference type="ChEBI" id="CHEBI:29105"/>
        <note>catalytic</note>
    </ligand>
</feature>
<name>A0AAW9SQ66_CORAY</name>
<feature type="domain" description="CMP/dCMP-type deaminase" evidence="8">
    <location>
        <begin position="40"/>
        <end position="166"/>
    </location>
</feature>
<comment type="catalytic activity">
    <reaction evidence="5 6">
        <text>adenosine(34) in tRNA + H2O + H(+) = inosine(34) in tRNA + NH4(+)</text>
        <dbReference type="Rhea" id="RHEA:43168"/>
        <dbReference type="Rhea" id="RHEA-COMP:10373"/>
        <dbReference type="Rhea" id="RHEA-COMP:10374"/>
        <dbReference type="ChEBI" id="CHEBI:15377"/>
        <dbReference type="ChEBI" id="CHEBI:15378"/>
        <dbReference type="ChEBI" id="CHEBI:28938"/>
        <dbReference type="ChEBI" id="CHEBI:74411"/>
        <dbReference type="ChEBI" id="CHEBI:82852"/>
        <dbReference type="EC" id="3.5.4.33"/>
    </reaction>
</comment>
<dbReference type="Proteomes" id="UP001223646">
    <property type="component" value="Unassembled WGS sequence"/>
</dbReference>
<dbReference type="InterPro" id="IPR016193">
    <property type="entry name" value="Cytidine_deaminase-like"/>
</dbReference>
<evidence type="ECO:0000259" key="8">
    <source>
        <dbReference type="PROSITE" id="PS51747"/>
    </source>
</evidence>
<proteinExistence type="inferred from homology"/>
<dbReference type="EMBL" id="JASOOY020000003">
    <property type="protein sequence ID" value="MEO3716173.1"/>
    <property type="molecule type" value="Genomic_DNA"/>
</dbReference>
<organism evidence="9 10">
    <name type="scientific">Corynebacterium amycolatum</name>
    <dbReference type="NCBI Taxonomy" id="43765"/>
    <lineage>
        <taxon>Bacteria</taxon>
        <taxon>Bacillati</taxon>
        <taxon>Actinomycetota</taxon>
        <taxon>Actinomycetes</taxon>
        <taxon>Mycobacteriales</taxon>
        <taxon>Corynebacteriaceae</taxon>
        <taxon>Corynebacterium</taxon>
    </lineage>
</organism>
<dbReference type="GO" id="GO:0002100">
    <property type="term" value="P:tRNA wobble adenosine to inosine editing"/>
    <property type="evidence" value="ECO:0007669"/>
    <property type="project" value="UniProtKB-UniRule"/>
</dbReference>
<dbReference type="HAMAP" id="MF_00972">
    <property type="entry name" value="tRNA_aden_deaminase"/>
    <property type="match status" value="1"/>
</dbReference>
<evidence type="ECO:0000313" key="9">
    <source>
        <dbReference type="EMBL" id="MEO3716173.1"/>
    </source>
</evidence>
<dbReference type="SUPFAM" id="SSF53927">
    <property type="entry name" value="Cytidine deaminase-like"/>
    <property type="match status" value="1"/>
</dbReference>
<dbReference type="PROSITE" id="PS51747">
    <property type="entry name" value="CYT_DCMP_DEAMINASES_2"/>
    <property type="match status" value="1"/>
</dbReference>
<evidence type="ECO:0000313" key="10">
    <source>
        <dbReference type="Proteomes" id="UP001223646"/>
    </source>
</evidence>
<accession>A0AAW9SQ66</accession>
<comment type="subunit">
    <text evidence="6">Homodimer.</text>
</comment>
<dbReference type="AlphaFoldDB" id="A0AAW9SQ66"/>
<reference evidence="9" key="1">
    <citation type="submission" date="2023-05" db="EMBL/GenBank/DDBJ databases">
        <authorList>
            <person name="Du J."/>
        </authorList>
    </citation>
    <scope>NUCLEOTIDE SEQUENCE</scope>
    <source>
        <strain evidence="9">UMB1064</strain>
    </source>
</reference>
<dbReference type="GO" id="GO:0008270">
    <property type="term" value="F:zinc ion binding"/>
    <property type="evidence" value="ECO:0007669"/>
    <property type="project" value="UniProtKB-UniRule"/>
</dbReference>
<dbReference type="GO" id="GO:0052717">
    <property type="term" value="F:tRNA-specific adenosine-34 deaminase activity"/>
    <property type="evidence" value="ECO:0007669"/>
    <property type="project" value="UniProtKB-UniRule"/>
</dbReference>
<gene>
    <name evidence="6 9" type="primary">tadA</name>
    <name evidence="9" type="ORF">QP460_001010</name>
</gene>
<dbReference type="RefSeq" id="WP_347658083.1">
    <property type="nucleotide sequence ID" value="NZ_JASOOY020000003.1"/>
</dbReference>
<sequence length="192" mass="20640">MSPTWITTVTMTTTTPMTTNPDKGHLTGRPSALPRRKQDILDEEWMRLAIAEAAHTAPGDVPVGAVVVDAEGRVVGRGSNRREADGDPLAHAEVIALREATRAVGDGWRLEQCTLVVTLEPCVMCAGACVMGRVGRVVFGAWSPKTGACGSIADVIRDPAHAFTPQVRGGVLADECSVYLREFFERQRQSEA</sequence>
<feature type="binding site" evidence="6">
    <location>
        <position position="125"/>
    </location>
    <ligand>
        <name>Zn(2+)</name>
        <dbReference type="ChEBI" id="CHEBI:29105"/>
        <note>catalytic</note>
    </ligand>
</feature>
<dbReference type="EC" id="3.5.4.33" evidence="6"/>
<evidence type="ECO:0000256" key="1">
    <source>
        <dbReference type="ARBA" id="ARBA00022694"/>
    </source>
</evidence>
<evidence type="ECO:0000256" key="5">
    <source>
        <dbReference type="ARBA" id="ARBA00048045"/>
    </source>
</evidence>
<dbReference type="CDD" id="cd01285">
    <property type="entry name" value="nucleoside_deaminase"/>
    <property type="match status" value="1"/>
</dbReference>
<comment type="similarity">
    <text evidence="6">Belongs to the cytidine and deoxycytidylate deaminase family.</text>
</comment>
<comment type="cofactor">
    <cofactor evidence="6">
        <name>Zn(2+)</name>
        <dbReference type="ChEBI" id="CHEBI:29105"/>
    </cofactor>
    <text evidence="6">Binds 1 zinc ion per subunit.</text>
</comment>
<reference evidence="9" key="2">
    <citation type="submission" date="2024-05" db="EMBL/GenBank/DDBJ databases">
        <authorList>
            <person name="Wolfe A."/>
        </authorList>
    </citation>
    <scope>NUCLEOTIDE SEQUENCE</scope>
    <source>
        <strain evidence="9">UMB1064</strain>
    </source>
</reference>
<evidence type="ECO:0000256" key="3">
    <source>
        <dbReference type="ARBA" id="ARBA00022801"/>
    </source>
</evidence>
<feature type="region of interest" description="Disordered" evidence="7">
    <location>
        <begin position="1"/>
        <end position="32"/>
    </location>
</feature>
<dbReference type="PANTHER" id="PTHR11079">
    <property type="entry name" value="CYTOSINE DEAMINASE FAMILY MEMBER"/>
    <property type="match status" value="1"/>
</dbReference>
<evidence type="ECO:0000256" key="6">
    <source>
        <dbReference type="HAMAP-Rule" id="MF_00972"/>
    </source>
</evidence>
<keyword evidence="2 6" id="KW-0479">Metal-binding</keyword>
<dbReference type="NCBIfam" id="NF008113">
    <property type="entry name" value="PRK10860.1"/>
    <property type="match status" value="1"/>
</dbReference>
<dbReference type="Pfam" id="PF00383">
    <property type="entry name" value="dCMP_cyt_deam_1"/>
    <property type="match status" value="1"/>
</dbReference>
<dbReference type="InterPro" id="IPR002125">
    <property type="entry name" value="CMP_dCMP_dom"/>
</dbReference>
<comment type="caution">
    <text evidence="9">The sequence shown here is derived from an EMBL/GenBank/DDBJ whole genome shotgun (WGS) entry which is preliminary data.</text>
</comment>
<keyword evidence="3 6" id="KW-0378">Hydrolase</keyword>
<feature type="active site" description="Proton donor" evidence="6">
    <location>
        <position position="93"/>
    </location>
</feature>
<feature type="binding site" evidence="6">
    <location>
        <position position="122"/>
    </location>
    <ligand>
        <name>Zn(2+)</name>
        <dbReference type="ChEBI" id="CHEBI:29105"/>
        <note>catalytic</note>
    </ligand>
</feature>
<evidence type="ECO:0000256" key="2">
    <source>
        <dbReference type="ARBA" id="ARBA00022723"/>
    </source>
</evidence>
<keyword evidence="4 6" id="KW-0862">Zinc</keyword>
<evidence type="ECO:0000256" key="7">
    <source>
        <dbReference type="SAM" id="MobiDB-lite"/>
    </source>
</evidence>
<comment type="function">
    <text evidence="6">Catalyzes the deamination of adenosine to inosine at the wobble position 34 of tRNA(Arg2).</text>
</comment>
<dbReference type="PANTHER" id="PTHR11079:SF202">
    <property type="entry name" value="TRNA-SPECIFIC ADENOSINE DEAMINASE"/>
    <property type="match status" value="1"/>
</dbReference>
<dbReference type="InterPro" id="IPR028883">
    <property type="entry name" value="tRNA_aden_deaminase"/>
</dbReference>
<dbReference type="Gene3D" id="3.40.140.10">
    <property type="entry name" value="Cytidine Deaminase, domain 2"/>
    <property type="match status" value="1"/>
</dbReference>
<protein>
    <recommendedName>
        <fullName evidence="6">tRNA-specific adenosine deaminase</fullName>
        <ecNumber evidence="6">3.5.4.33</ecNumber>
    </recommendedName>
</protein>